<reference evidence="5 6" key="1">
    <citation type="submission" date="2019-05" db="EMBL/GenBank/DDBJ databases">
        <title>Marivita sp. nov. isolated from sea sediment.</title>
        <authorList>
            <person name="Kim W."/>
        </authorList>
    </citation>
    <scope>NUCLEOTIDE SEQUENCE [LARGE SCALE GENOMIC DNA]</scope>
    <source>
        <strain evidence="5 6">CAU 1492</strain>
    </source>
</reference>
<dbReference type="Gene3D" id="3.40.50.720">
    <property type="entry name" value="NAD(P)-binding Rossmann-like Domain"/>
    <property type="match status" value="1"/>
</dbReference>
<organism evidence="5 6">
    <name type="scientific">Arenibacterium halophilum</name>
    <dbReference type="NCBI Taxonomy" id="2583821"/>
    <lineage>
        <taxon>Bacteria</taxon>
        <taxon>Pseudomonadati</taxon>
        <taxon>Pseudomonadota</taxon>
        <taxon>Alphaproteobacteria</taxon>
        <taxon>Rhodobacterales</taxon>
        <taxon>Paracoccaceae</taxon>
        <taxon>Arenibacterium</taxon>
    </lineage>
</organism>
<evidence type="ECO:0000313" key="6">
    <source>
        <dbReference type="Proteomes" id="UP001191082"/>
    </source>
</evidence>
<dbReference type="Pfam" id="PF00107">
    <property type="entry name" value="ADH_zinc_N"/>
    <property type="match status" value="1"/>
</dbReference>
<dbReference type="PANTHER" id="PTHR43401:SF2">
    <property type="entry name" value="L-THREONINE 3-DEHYDROGENASE"/>
    <property type="match status" value="1"/>
</dbReference>
<dbReference type="InterPro" id="IPR013149">
    <property type="entry name" value="ADH-like_C"/>
</dbReference>
<dbReference type="Proteomes" id="UP001191082">
    <property type="component" value="Unassembled WGS sequence"/>
</dbReference>
<dbReference type="InterPro" id="IPR036291">
    <property type="entry name" value="NAD(P)-bd_dom_sf"/>
</dbReference>
<evidence type="ECO:0000259" key="4">
    <source>
        <dbReference type="SMART" id="SM00829"/>
    </source>
</evidence>
<dbReference type="SUPFAM" id="SSF51735">
    <property type="entry name" value="NAD(P)-binding Rossmann-fold domains"/>
    <property type="match status" value="1"/>
</dbReference>
<evidence type="ECO:0000256" key="1">
    <source>
        <dbReference type="ARBA" id="ARBA00022723"/>
    </source>
</evidence>
<dbReference type="SUPFAM" id="SSF50129">
    <property type="entry name" value="GroES-like"/>
    <property type="match status" value="1"/>
</dbReference>
<feature type="domain" description="Enoyl reductase (ER)" evidence="4">
    <location>
        <begin position="48"/>
        <end position="380"/>
    </location>
</feature>
<accession>A0ABY2X225</accession>
<sequence length="384" mass="40332">MQMLPKSAPRPFRSRSWRGNWCAREKISQCKTDLRGSHMKAVVFEGPGLPLKLRELAAPSLGTNEVIVKVEACGICGSDLHATEPGPFLQAPGAVLGHEFAGTIVASSDPAVPEGLRATAVPVNVGGCDACRESGSCQKGLGILCPSRRITGLNRDLPGAYAEYVKVDSRQIVPLPDRVSFESGALAEPLAVGLHAVDLAGVQPGARVLVIGAGFIGLSVVLFAKLRGAASVVVSERASARREAARAAGADDIIDPLAEADLKAAFVARAGEAPDVIFECVGAPGVIQTCIDAAAPRATLVVVGVCLKEDAIWPARAVHKELKLQFAMGYAAADFARVLDFLDRGEIVPDNLVTDRVSLSELPNAFEALRRPEGQIKVIITPSN</sequence>
<proteinExistence type="predicted"/>
<gene>
    <name evidence="5" type="ORF">FGK64_19605</name>
</gene>
<keyword evidence="2" id="KW-0862">Zinc</keyword>
<dbReference type="Pfam" id="PF08240">
    <property type="entry name" value="ADH_N"/>
    <property type="match status" value="1"/>
</dbReference>
<dbReference type="InterPro" id="IPR050129">
    <property type="entry name" value="Zn_alcohol_dh"/>
</dbReference>
<keyword evidence="6" id="KW-1185">Reference proteome</keyword>
<keyword evidence="3" id="KW-0560">Oxidoreductase</keyword>
<evidence type="ECO:0000256" key="2">
    <source>
        <dbReference type="ARBA" id="ARBA00022833"/>
    </source>
</evidence>
<dbReference type="SMART" id="SM00829">
    <property type="entry name" value="PKS_ER"/>
    <property type="match status" value="1"/>
</dbReference>
<evidence type="ECO:0000313" key="5">
    <source>
        <dbReference type="EMBL" id="TMV09293.1"/>
    </source>
</evidence>
<dbReference type="Gene3D" id="3.90.180.10">
    <property type="entry name" value="Medium-chain alcohol dehydrogenases, catalytic domain"/>
    <property type="match status" value="1"/>
</dbReference>
<dbReference type="InterPro" id="IPR020843">
    <property type="entry name" value="ER"/>
</dbReference>
<comment type="caution">
    <text evidence="5">The sequence shown here is derived from an EMBL/GenBank/DDBJ whole genome shotgun (WGS) entry which is preliminary data.</text>
</comment>
<dbReference type="PANTHER" id="PTHR43401">
    <property type="entry name" value="L-THREONINE 3-DEHYDROGENASE"/>
    <property type="match status" value="1"/>
</dbReference>
<dbReference type="EMBL" id="VCPC01000005">
    <property type="protein sequence ID" value="TMV09293.1"/>
    <property type="molecule type" value="Genomic_DNA"/>
</dbReference>
<protein>
    <submittedName>
        <fullName evidence="5">Zinc-binding dehydrogenase</fullName>
    </submittedName>
</protein>
<keyword evidence="1" id="KW-0479">Metal-binding</keyword>
<dbReference type="InterPro" id="IPR011032">
    <property type="entry name" value="GroES-like_sf"/>
</dbReference>
<dbReference type="InterPro" id="IPR013154">
    <property type="entry name" value="ADH-like_N"/>
</dbReference>
<name>A0ABY2X225_9RHOB</name>
<evidence type="ECO:0000256" key="3">
    <source>
        <dbReference type="ARBA" id="ARBA00023002"/>
    </source>
</evidence>